<dbReference type="Pfam" id="PF00701">
    <property type="entry name" value="DHDPS"/>
    <property type="match status" value="1"/>
</dbReference>
<dbReference type="STRING" id="84035.SAMN05660742_11969"/>
<evidence type="ECO:0000313" key="6">
    <source>
        <dbReference type="Proteomes" id="UP000199662"/>
    </source>
</evidence>
<dbReference type="PANTHER" id="PTHR12128">
    <property type="entry name" value="DIHYDRODIPICOLINATE SYNTHASE"/>
    <property type="match status" value="1"/>
</dbReference>
<evidence type="ECO:0000256" key="2">
    <source>
        <dbReference type="PIRNR" id="PIRNR001365"/>
    </source>
</evidence>
<dbReference type="CDD" id="cd00408">
    <property type="entry name" value="DHDPS-like"/>
    <property type="match status" value="1"/>
</dbReference>
<dbReference type="SUPFAM" id="SSF51569">
    <property type="entry name" value="Aldolase"/>
    <property type="match status" value="1"/>
</dbReference>
<evidence type="ECO:0000256" key="4">
    <source>
        <dbReference type="PIRSR" id="PIRSR001365-2"/>
    </source>
</evidence>
<dbReference type="Gene3D" id="3.20.20.70">
    <property type="entry name" value="Aldolase class I"/>
    <property type="match status" value="1"/>
</dbReference>
<organism evidence="5 6">
    <name type="scientific">Propionispira arboris</name>
    <dbReference type="NCBI Taxonomy" id="84035"/>
    <lineage>
        <taxon>Bacteria</taxon>
        <taxon>Bacillati</taxon>
        <taxon>Bacillota</taxon>
        <taxon>Negativicutes</taxon>
        <taxon>Selenomonadales</taxon>
        <taxon>Selenomonadaceae</taxon>
        <taxon>Propionispira</taxon>
    </lineage>
</organism>
<feature type="binding site" evidence="4">
    <location>
        <position position="207"/>
    </location>
    <ligand>
        <name>pyruvate</name>
        <dbReference type="ChEBI" id="CHEBI:15361"/>
    </ligand>
</feature>
<evidence type="ECO:0000256" key="3">
    <source>
        <dbReference type="PIRSR" id="PIRSR001365-1"/>
    </source>
</evidence>
<sequence length="297" mass="33601">MNCKYICPILTSINEDGTVNYKEMHDLYDQILGAGIDGVLVGGSAGEFYAFTYEEIKAMIVDAAKHINHKGFVLAGTGRMAKSETISLSNIAIEVGADAVIIVGPYYSACNQEDVFHYYDEVIGQIHGDVFLYNYADRTGYDVSVDTILRLLLKHKNFVGVKDTHPVLRHTQKYIQEVKSKYPNFQVFTGYDNNCIPSVISGGNGCIGALSNVYPELCHNVVEALRQEDLPKIKTMQREIDKRMKFYEIYTPFNPVMKWAMKELNKPMQENCKEPLTPLTDEVKQSLNEIACDLWRK</sequence>
<dbReference type="PANTHER" id="PTHR12128:SF28">
    <property type="entry name" value="2-DEHYDRO-3-DEOXY-D-GLUCONATE ALDOLASE YAGE-RELATED"/>
    <property type="match status" value="1"/>
</dbReference>
<dbReference type="EMBL" id="FNZK01000019">
    <property type="protein sequence ID" value="SEJ84617.1"/>
    <property type="molecule type" value="Genomic_DNA"/>
</dbReference>
<dbReference type="InterPro" id="IPR002220">
    <property type="entry name" value="DapA-like"/>
</dbReference>
<name>A0A1H7C7R0_9FIRM</name>
<feature type="active site" description="Schiff-base intermediate with substrate" evidence="3">
    <location>
        <position position="162"/>
    </location>
</feature>
<dbReference type="PIRSF" id="PIRSF001365">
    <property type="entry name" value="DHDPS"/>
    <property type="match status" value="1"/>
</dbReference>
<dbReference type="SMART" id="SM01130">
    <property type="entry name" value="DHDPS"/>
    <property type="match status" value="1"/>
</dbReference>
<gene>
    <name evidence="5" type="ORF">SAMN05660742_11969</name>
</gene>
<protein>
    <submittedName>
        <fullName evidence="5">4-hydroxy-tetrahydrodipicolinate synthase</fullName>
    </submittedName>
</protein>
<dbReference type="InterPro" id="IPR013785">
    <property type="entry name" value="Aldolase_TIM"/>
</dbReference>
<dbReference type="PRINTS" id="PR00146">
    <property type="entry name" value="DHPICSNTHASE"/>
</dbReference>
<dbReference type="RefSeq" id="WP_091834211.1">
    <property type="nucleotide sequence ID" value="NZ_FNZK01000019.1"/>
</dbReference>
<accession>A0A1H7C7R0</accession>
<comment type="similarity">
    <text evidence="2">Belongs to the DapA family.</text>
</comment>
<keyword evidence="1 2" id="KW-0456">Lyase</keyword>
<proteinExistence type="inferred from homology"/>
<dbReference type="GO" id="GO:0005829">
    <property type="term" value="C:cytosol"/>
    <property type="evidence" value="ECO:0007669"/>
    <property type="project" value="TreeGrafter"/>
</dbReference>
<dbReference type="AlphaFoldDB" id="A0A1H7C7R0"/>
<evidence type="ECO:0000256" key="1">
    <source>
        <dbReference type="ARBA" id="ARBA00023239"/>
    </source>
</evidence>
<keyword evidence="6" id="KW-1185">Reference proteome</keyword>
<reference evidence="5 6" key="1">
    <citation type="submission" date="2016-10" db="EMBL/GenBank/DDBJ databases">
        <authorList>
            <person name="de Groot N.N."/>
        </authorList>
    </citation>
    <scope>NUCLEOTIDE SEQUENCE [LARGE SCALE GENOMIC DNA]</scope>
    <source>
        <strain evidence="5 6">DSM 2179</strain>
    </source>
</reference>
<feature type="active site" description="Proton donor/acceptor" evidence="3">
    <location>
        <position position="133"/>
    </location>
</feature>
<dbReference type="Proteomes" id="UP000199662">
    <property type="component" value="Unassembled WGS sequence"/>
</dbReference>
<dbReference type="GO" id="GO:0016829">
    <property type="term" value="F:lyase activity"/>
    <property type="evidence" value="ECO:0007669"/>
    <property type="project" value="UniProtKB-KW"/>
</dbReference>
<evidence type="ECO:0000313" key="5">
    <source>
        <dbReference type="EMBL" id="SEJ84617.1"/>
    </source>
</evidence>